<evidence type="ECO:0000313" key="3">
    <source>
        <dbReference type="EMBL" id="TWF90576.1"/>
    </source>
</evidence>
<dbReference type="EMBL" id="VIWT01000003">
    <property type="protein sequence ID" value="TWF90576.1"/>
    <property type="molecule type" value="Genomic_DNA"/>
</dbReference>
<feature type="transmembrane region" description="Helical" evidence="2">
    <location>
        <begin position="37"/>
        <end position="59"/>
    </location>
</feature>
<evidence type="ECO:0000256" key="2">
    <source>
        <dbReference type="SAM" id="Phobius"/>
    </source>
</evidence>
<accession>A0A561TTY3</accession>
<keyword evidence="4" id="KW-1185">Reference proteome</keyword>
<dbReference type="OrthoDB" id="8988083at2"/>
<sequence>MPKRPNAKQPAEPIGDRRAKAAAARQAELRVERRRRLLVRSAIGALALAVVGGVTAVAATRHEGSTGSGTAAAMPAHPRTTADGRTTPGPWDTPADPASAVAAAGLPMLDSEGTVEHIHAHLDVYVAGTQVTVPALIGIDESAQRISPLHTHDTSGVIHIESPVQTDFTLGQFMTEWQVSLSADHLGGNTAGGDHTLTAYVNGKPVSGDPAAIVLHAHDEIALVYGTAAENAQLTVPGSYSFAAGL</sequence>
<gene>
    <name evidence="3" type="ORF">FHX73_13624</name>
</gene>
<feature type="region of interest" description="Disordered" evidence="1">
    <location>
        <begin position="1"/>
        <end position="20"/>
    </location>
</feature>
<comment type="caution">
    <text evidence="3">The sequence shown here is derived from an EMBL/GenBank/DDBJ whole genome shotgun (WGS) entry which is preliminary data.</text>
</comment>
<evidence type="ECO:0000256" key="1">
    <source>
        <dbReference type="SAM" id="MobiDB-lite"/>
    </source>
</evidence>
<organism evidence="3 4">
    <name type="scientific">Kitasatospora viridis</name>
    <dbReference type="NCBI Taxonomy" id="281105"/>
    <lineage>
        <taxon>Bacteria</taxon>
        <taxon>Bacillati</taxon>
        <taxon>Actinomycetota</taxon>
        <taxon>Actinomycetes</taxon>
        <taxon>Kitasatosporales</taxon>
        <taxon>Streptomycetaceae</taxon>
        <taxon>Kitasatospora</taxon>
    </lineage>
</organism>
<dbReference type="Proteomes" id="UP000317940">
    <property type="component" value="Unassembled WGS sequence"/>
</dbReference>
<evidence type="ECO:0000313" key="4">
    <source>
        <dbReference type="Proteomes" id="UP000317940"/>
    </source>
</evidence>
<dbReference type="RefSeq" id="WP_145909763.1">
    <property type="nucleotide sequence ID" value="NZ_BAAAMZ010000001.1"/>
</dbReference>
<proteinExistence type="predicted"/>
<dbReference type="AlphaFoldDB" id="A0A561TTY3"/>
<feature type="region of interest" description="Disordered" evidence="1">
    <location>
        <begin position="62"/>
        <end position="90"/>
    </location>
</feature>
<protein>
    <submittedName>
        <fullName evidence="3">Uncharacterized protein</fullName>
    </submittedName>
</protein>
<keyword evidence="2" id="KW-0812">Transmembrane</keyword>
<name>A0A561TTY3_9ACTN</name>
<reference evidence="3 4" key="1">
    <citation type="submission" date="2019-06" db="EMBL/GenBank/DDBJ databases">
        <title>Sequencing the genomes of 1000 actinobacteria strains.</title>
        <authorList>
            <person name="Klenk H.-P."/>
        </authorList>
    </citation>
    <scope>NUCLEOTIDE SEQUENCE [LARGE SCALE GENOMIC DNA]</scope>
    <source>
        <strain evidence="3 4">DSM 44826</strain>
    </source>
</reference>
<keyword evidence="2" id="KW-1133">Transmembrane helix</keyword>
<keyword evidence="2" id="KW-0472">Membrane</keyword>